<feature type="chain" id="PRO_5039649351" evidence="2">
    <location>
        <begin position="29"/>
        <end position="288"/>
    </location>
</feature>
<gene>
    <name evidence="3" type="ORF">CRH09_32905</name>
</gene>
<reference evidence="3 4" key="1">
    <citation type="submission" date="2017-10" db="EMBL/GenBank/DDBJ databases">
        <title>Comparative genomics between pathogenic Norcardia.</title>
        <authorList>
            <person name="Zeng L."/>
        </authorList>
    </citation>
    <scope>NUCLEOTIDE SEQUENCE [LARGE SCALE GENOMIC DNA]</scope>
    <source>
        <strain evidence="3 4">NC_YFY_NT001</strain>
    </source>
</reference>
<keyword evidence="2" id="KW-0732">Signal</keyword>
<sequence>MNGRTLARLAATAAALGVGAAATLGSTAAQPPSPPRSPLDLAIEKLTAAAGHDPAAQAGVSSVAKTAHLITAVKLDFIAGGFQPFWFTSPTFGCGDNGVTMTSVTGTAGAQGPDRGFQGSLGTVRFQATPAASGYPTGSGLTVAWLNTANGRSGVEPMDDQTDYHLPSLSKTVDSGPGTVVAAVWGSIAYPTGSCTMTPNVGVITVYPSPTRDPNAPTATLGVVPSPTDTPGSAPDGAGVATGDAPSGPAVVPGGPPSGPGAVPAAGGNAPVPAPAPVGPGGDTQPAG</sequence>
<proteinExistence type="predicted"/>
<feature type="compositionally biased region" description="Low complexity" evidence="1">
    <location>
        <begin position="260"/>
        <end position="271"/>
    </location>
</feature>
<dbReference type="GeneID" id="88362072"/>
<evidence type="ECO:0000313" key="4">
    <source>
        <dbReference type="Proteomes" id="UP000221961"/>
    </source>
</evidence>
<evidence type="ECO:0000313" key="3">
    <source>
        <dbReference type="EMBL" id="ATL70272.1"/>
    </source>
</evidence>
<feature type="region of interest" description="Disordered" evidence="1">
    <location>
        <begin position="210"/>
        <end position="288"/>
    </location>
</feature>
<dbReference type="KEGG" id="ntp:CRH09_32905"/>
<organism evidence="3 4">
    <name type="scientific">Nocardia terpenica</name>
    <dbReference type="NCBI Taxonomy" id="455432"/>
    <lineage>
        <taxon>Bacteria</taxon>
        <taxon>Bacillati</taxon>
        <taxon>Actinomycetota</taxon>
        <taxon>Actinomycetes</taxon>
        <taxon>Mycobacteriales</taxon>
        <taxon>Nocardiaceae</taxon>
        <taxon>Nocardia</taxon>
    </lineage>
</organism>
<protein>
    <submittedName>
        <fullName evidence="3">Uncharacterized protein</fullName>
    </submittedName>
</protein>
<dbReference type="EMBL" id="CP023778">
    <property type="protein sequence ID" value="ATL70272.1"/>
    <property type="molecule type" value="Genomic_DNA"/>
</dbReference>
<dbReference type="Proteomes" id="UP000221961">
    <property type="component" value="Chromosome"/>
</dbReference>
<feature type="signal peptide" evidence="2">
    <location>
        <begin position="1"/>
        <end position="28"/>
    </location>
</feature>
<dbReference type="RefSeq" id="WP_098697254.1">
    <property type="nucleotide sequence ID" value="NZ_CP023778.1"/>
</dbReference>
<name>A0A291RSR7_9NOCA</name>
<evidence type="ECO:0000256" key="1">
    <source>
        <dbReference type="SAM" id="MobiDB-lite"/>
    </source>
</evidence>
<accession>A0A291RSR7</accession>
<dbReference type="AlphaFoldDB" id="A0A291RSR7"/>
<evidence type="ECO:0000256" key="2">
    <source>
        <dbReference type="SAM" id="SignalP"/>
    </source>
</evidence>